<dbReference type="EMBL" id="GBXM01017646">
    <property type="protein sequence ID" value="JAH90931.1"/>
    <property type="molecule type" value="Transcribed_RNA"/>
</dbReference>
<reference evidence="1" key="1">
    <citation type="submission" date="2014-11" db="EMBL/GenBank/DDBJ databases">
        <authorList>
            <person name="Amaro Gonzalez C."/>
        </authorList>
    </citation>
    <scope>NUCLEOTIDE SEQUENCE</scope>
</reference>
<accession>A0A0E9WKX1</accession>
<name>A0A0E9WKX1_ANGAN</name>
<dbReference type="AlphaFoldDB" id="A0A0E9WKX1"/>
<organism evidence="1">
    <name type="scientific">Anguilla anguilla</name>
    <name type="common">European freshwater eel</name>
    <name type="synonym">Muraena anguilla</name>
    <dbReference type="NCBI Taxonomy" id="7936"/>
    <lineage>
        <taxon>Eukaryota</taxon>
        <taxon>Metazoa</taxon>
        <taxon>Chordata</taxon>
        <taxon>Craniata</taxon>
        <taxon>Vertebrata</taxon>
        <taxon>Euteleostomi</taxon>
        <taxon>Actinopterygii</taxon>
        <taxon>Neopterygii</taxon>
        <taxon>Teleostei</taxon>
        <taxon>Anguilliformes</taxon>
        <taxon>Anguillidae</taxon>
        <taxon>Anguilla</taxon>
    </lineage>
</organism>
<proteinExistence type="predicted"/>
<sequence>MLVMLRPPIPWFDPPFALVQLEPNHVPWRAECMHVSIPSNHIICLFLSFVPSSLVEGVLISAISRCSDRLE</sequence>
<evidence type="ECO:0000313" key="1">
    <source>
        <dbReference type="EMBL" id="JAH90931.1"/>
    </source>
</evidence>
<protein>
    <submittedName>
        <fullName evidence="1">Uncharacterized protein</fullName>
    </submittedName>
</protein>
<reference evidence="1" key="2">
    <citation type="journal article" date="2015" name="Fish Shellfish Immunol.">
        <title>Early steps in the European eel (Anguilla anguilla)-Vibrio vulnificus interaction in the gills: Role of the RtxA13 toxin.</title>
        <authorList>
            <person name="Callol A."/>
            <person name="Pajuelo D."/>
            <person name="Ebbesson L."/>
            <person name="Teles M."/>
            <person name="MacKenzie S."/>
            <person name="Amaro C."/>
        </authorList>
    </citation>
    <scope>NUCLEOTIDE SEQUENCE</scope>
</reference>